<protein>
    <recommendedName>
        <fullName evidence="5">Response regulatory domain-containing protein</fullName>
    </recommendedName>
</protein>
<dbReference type="KEGG" id="dpp:DICPUDRAFT_89878"/>
<dbReference type="PANTHER" id="PTHR45339">
    <property type="entry name" value="HYBRID SIGNAL TRANSDUCTION HISTIDINE KINASE J"/>
    <property type="match status" value="1"/>
</dbReference>
<dbReference type="OrthoDB" id="20265at2759"/>
<dbReference type="EMBL" id="GL871292">
    <property type="protein sequence ID" value="EGC30901.1"/>
    <property type="molecule type" value="Genomic_DNA"/>
</dbReference>
<dbReference type="RefSeq" id="XP_003292574.1">
    <property type="nucleotide sequence ID" value="XM_003292526.1"/>
</dbReference>
<evidence type="ECO:0000256" key="4">
    <source>
        <dbReference type="PROSITE-ProRule" id="PRU00169"/>
    </source>
</evidence>
<dbReference type="Proteomes" id="UP000001064">
    <property type="component" value="Unassembled WGS sequence"/>
</dbReference>
<accession>F0ZYS3</accession>
<gene>
    <name evidence="6" type="ORF">DICPUDRAFT_89878</name>
</gene>
<dbReference type="InterPro" id="IPR011006">
    <property type="entry name" value="CheY-like_superfamily"/>
</dbReference>
<keyword evidence="7" id="KW-1185">Reference proteome</keyword>
<dbReference type="GO" id="GO:0000160">
    <property type="term" value="P:phosphorelay signal transduction system"/>
    <property type="evidence" value="ECO:0007669"/>
    <property type="project" value="UniProtKB-KW"/>
</dbReference>
<feature type="modified residue" description="4-aspartylphosphate" evidence="4">
    <location>
        <position position="60"/>
    </location>
</feature>
<name>F0ZYS3_DICPU</name>
<dbReference type="AlphaFoldDB" id="F0ZYS3"/>
<organism evidence="6 7">
    <name type="scientific">Dictyostelium purpureum</name>
    <name type="common">Slime mold</name>
    <dbReference type="NCBI Taxonomy" id="5786"/>
    <lineage>
        <taxon>Eukaryota</taxon>
        <taxon>Amoebozoa</taxon>
        <taxon>Evosea</taxon>
        <taxon>Eumycetozoa</taxon>
        <taxon>Dictyostelia</taxon>
        <taxon>Dictyosteliales</taxon>
        <taxon>Dictyosteliaceae</taxon>
        <taxon>Dictyostelium</taxon>
    </lineage>
</organism>
<sequence>MGDTCSIKGANILVVEDDPLNRIIALKFLKKLGHNVTLAENGLHAFNLVSCNTFDLILMDVNMPVMDGKESTKKIREYESRVGKRTPIIGLTTMPKDECIEAGMDDHLFKPAKFNLLDEKVTYYLKNQAYNQSISAPEKQEPSSEPSSPTVTIKSDIQIVSINNRNKYISSPDLLVYFKNISNINTNVNSLSSSCNNICTIKEINEENIEYLNQCNINNNNLTNIKNCNSNQCNNNNNNNNNENINCIFNNTSNNNIYFVNTDLPFLNNNNNVLSNINNIKNLIQTNTTLNNSNNNNSILNRRRKFVSRSTSQPSFFSNKEYTVK</sequence>
<evidence type="ECO:0000256" key="2">
    <source>
        <dbReference type="ARBA" id="ARBA00023012"/>
    </source>
</evidence>
<dbReference type="OMA" id="DDHLFKP"/>
<dbReference type="InterPro" id="IPR001789">
    <property type="entry name" value="Sig_transdc_resp-reg_receiver"/>
</dbReference>
<evidence type="ECO:0000256" key="3">
    <source>
        <dbReference type="ARBA" id="ARBA00023224"/>
    </source>
</evidence>
<dbReference type="eggNOG" id="KOG0519">
    <property type="taxonomic scope" value="Eukaryota"/>
</dbReference>
<dbReference type="PROSITE" id="PS50110">
    <property type="entry name" value="RESPONSE_REGULATORY"/>
    <property type="match status" value="1"/>
</dbReference>
<evidence type="ECO:0000313" key="7">
    <source>
        <dbReference type="Proteomes" id="UP000001064"/>
    </source>
</evidence>
<evidence type="ECO:0000256" key="1">
    <source>
        <dbReference type="ARBA" id="ARBA00022553"/>
    </source>
</evidence>
<dbReference type="VEuPathDB" id="AmoebaDB:DICPUDRAFT_89878"/>
<keyword evidence="3" id="KW-0807">Transducer</keyword>
<dbReference type="CDD" id="cd17546">
    <property type="entry name" value="REC_hyHK_CKI1_RcsC-like"/>
    <property type="match status" value="1"/>
</dbReference>
<dbReference type="Pfam" id="PF00072">
    <property type="entry name" value="Response_reg"/>
    <property type="match status" value="1"/>
</dbReference>
<dbReference type="InParanoid" id="F0ZYS3"/>
<keyword evidence="2" id="KW-0902">Two-component regulatory system</keyword>
<evidence type="ECO:0000259" key="5">
    <source>
        <dbReference type="PROSITE" id="PS50110"/>
    </source>
</evidence>
<dbReference type="GeneID" id="10508458"/>
<dbReference type="STRING" id="5786.F0ZYS3"/>
<reference evidence="7" key="1">
    <citation type="journal article" date="2011" name="Genome Biol.">
        <title>Comparative genomics of the social amoebae Dictyostelium discoideum and Dictyostelium purpureum.</title>
        <authorList>
            <consortium name="US DOE Joint Genome Institute (JGI-PGF)"/>
            <person name="Sucgang R."/>
            <person name="Kuo A."/>
            <person name="Tian X."/>
            <person name="Salerno W."/>
            <person name="Parikh A."/>
            <person name="Feasley C.L."/>
            <person name="Dalin E."/>
            <person name="Tu H."/>
            <person name="Huang E."/>
            <person name="Barry K."/>
            <person name="Lindquist E."/>
            <person name="Shapiro H."/>
            <person name="Bruce D."/>
            <person name="Schmutz J."/>
            <person name="Salamov A."/>
            <person name="Fey P."/>
            <person name="Gaudet P."/>
            <person name="Anjard C."/>
            <person name="Babu M.M."/>
            <person name="Basu S."/>
            <person name="Bushmanova Y."/>
            <person name="van der Wel H."/>
            <person name="Katoh-Kurasawa M."/>
            <person name="Dinh C."/>
            <person name="Coutinho P.M."/>
            <person name="Saito T."/>
            <person name="Elias M."/>
            <person name="Schaap P."/>
            <person name="Kay R.R."/>
            <person name="Henrissat B."/>
            <person name="Eichinger L."/>
            <person name="Rivero F."/>
            <person name="Putnam N.H."/>
            <person name="West C.M."/>
            <person name="Loomis W.F."/>
            <person name="Chisholm R.L."/>
            <person name="Shaulsky G."/>
            <person name="Strassmann J.E."/>
            <person name="Queller D.C."/>
            <person name="Kuspa A."/>
            <person name="Grigoriev I.V."/>
        </authorList>
    </citation>
    <scope>NUCLEOTIDE SEQUENCE [LARGE SCALE GENOMIC DNA]</scope>
    <source>
        <strain evidence="7">QSDP1</strain>
    </source>
</reference>
<dbReference type="SMART" id="SM00448">
    <property type="entry name" value="REC"/>
    <property type="match status" value="1"/>
</dbReference>
<evidence type="ECO:0000313" key="6">
    <source>
        <dbReference type="EMBL" id="EGC30901.1"/>
    </source>
</evidence>
<dbReference type="Gene3D" id="3.40.50.2300">
    <property type="match status" value="1"/>
</dbReference>
<keyword evidence="1 4" id="KW-0597">Phosphoprotein</keyword>
<dbReference type="SUPFAM" id="SSF52172">
    <property type="entry name" value="CheY-like"/>
    <property type="match status" value="1"/>
</dbReference>
<dbReference type="PANTHER" id="PTHR45339:SF1">
    <property type="entry name" value="HYBRID SIGNAL TRANSDUCTION HISTIDINE KINASE J"/>
    <property type="match status" value="1"/>
</dbReference>
<proteinExistence type="predicted"/>
<feature type="domain" description="Response regulatory" evidence="5">
    <location>
        <begin position="11"/>
        <end position="125"/>
    </location>
</feature>